<dbReference type="AlphaFoldDB" id="A0A5B7D869"/>
<sequence length="94" mass="10483">MPCKLPILMPLPATNGVIAEAEHSPCGFLAWRYHLSIAHHSATGPRERDPDWRSPMCATLRCPAEATCRAPTSYRAQHSARWTCLPKLTPEHLP</sequence>
<keyword evidence="2" id="KW-1185">Reference proteome</keyword>
<dbReference type="Proteomes" id="UP000324222">
    <property type="component" value="Unassembled WGS sequence"/>
</dbReference>
<proteinExistence type="predicted"/>
<reference evidence="1 2" key="1">
    <citation type="submission" date="2019-05" db="EMBL/GenBank/DDBJ databases">
        <title>Another draft genome of Portunus trituberculatus and its Hox gene families provides insights of decapod evolution.</title>
        <authorList>
            <person name="Jeong J.-H."/>
            <person name="Song I."/>
            <person name="Kim S."/>
            <person name="Choi T."/>
            <person name="Kim D."/>
            <person name="Ryu S."/>
            <person name="Kim W."/>
        </authorList>
    </citation>
    <scope>NUCLEOTIDE SEQUENCE [LARGE SCALE GENOMIC DNA]</scope>
    <source>
        <tissue evidence="1">Muscle</tissue>
    </source>
</reference>
<dbReference type="EMBL" id="VSRR010000595">
    <property type="protein sequence ID" value="MPC17508.1"/>
    <property type="molecule type" value="Genomic_DNA"/>
</dbReference>
<accession>A0A5B7D869</accession>
<name>A0A5B7D869_PORTR</name>
<evidence type="ECO:0000313" key="2">
    <source>
        <dbReference type="Proteomes" id="UP000324222"/>
    </source>
</evidence>
<organism evidence="1 2">
    <name type="scientific">Portunus trituberculatus</name>
    <name type="common">Swimming crab</name>
    <name type="synonym">Neptunus trituberculatus</name>
    <dbReference type="NCBI Taxonomy" id="210409"/>
    <lineage>
        <taxon>Eukaryota</taxon>
        <taxon>Metazoa</taxon>
        <taxon>Ecdysozoa</taxon>
        <taxon>Arthropoda</taxon>
        <taxon>Crustacea</taxon>
        <taxon>Multicrustacea</taxon>
        <taxon>Malacostraca</taxon>
        <taxon>Eumalacostraca</taxon>
        <taxon>Eucarida</taxon>
        <taxon>Decapoda</taxon>
        <taxon>Pleocyemata</taxon>
        <taxon>Brachyura</taxon>
        <taxon>Eubrachyura</taxon>
        <taxon>Portunoidea</taxon>
        <taxon>Portunidae</taxon>
        <taxon>Portuninae</taxon>
        <taxon>Portunus</taxon>
    </lineage>
</organism>
<protein>
    <submittedName>
        <fullName evidence="1">Uncharacterized protein</fullName>
    </submittedName>
</protein>
<gene>
    <name evidence="1" type="ORF">E2C01_010368</name>
</gene>
<comment type="caution">
    <text evidence="1">The sequence shown here is derived from an EMBL/GenBank/DDBJ whole genome shotgun (WGS) entry which is preliminary data.</text>
</comment>
<evidence type="ECO:0000313" key="1">
    <source>
        <dbReference type="EMBL" id="MPC17508.1"/>
    </source>
</evidence>